<evidence type="ECO:0000256" key="9">
    <source>
        <dbReference type="ARBA" id="ARBA00022990"/>
    </source>
</evidence>
<reference evidence="17 18" key="1">
    <citation type="journal article" date="2024" name="Science">
        <title>Giant polyketide synthase enzymes in the biosynthesis of giant marine polyether toxins.</title>
        <authorList>
            <person name="Fallon T.R."/>
            <person name="Shende V.V."/>
            <person name="Wierzbicki I.H."/>
            <person name="Pendleton A.L."/>
            <person name="Watervoot N.F."/>
            <person name="Auber R.P."/>
            <person name="Gonzalez D.J."/>
            <person name="Wisecaver J.H."/>
            <person name="Moore B.S."/>
        </authorList>
    </citation>
    <scope>NUCLEOTIDE SEQUENCE [LARGE SCALE GENOMIC DNA]</scope>
    <source>
        <strain evidence="17 18">12B1</strain>
    </source>
</reference>
<dbReference type="Proteomes" id="UP001515480">
    <property type="component" value="Unassembled WGS sequence"/>
</dbReference>
<keyword evidence="18" id="KW-1185">Reference proteome</keyword>
<evidence type="ECO:0000256" key="7">
    <source>
        <dbReference type="ARBA" id="ARBA00022771"/>
    </source>
</evidence>
<keyword evidence="4" id="KW-0808">Transferase</keyword>
<dbReference type="InterPro" id="IPR000953">
    <property type="entry name" value="Chromo/chromo_shadow_dom"/>
</dbReference>
<keyword evidence="13" id="KW-0539">Nucleus</keyword>
<gene>
    <name evidence="17" type="ORF">AB1Y20_018077</name>
</gene>
<evidence type="ECO:0000256" key="11">
    <source>
        <dbReference type="ARBA" id="ARBA00023163"/>
    </source>
</evidence>
<dbReference type="InterPro" id="IPR036388">
    <property type="entry name" value="WH-like_DNA-bd_sf"/>
</dbReference>
<dbReference type="InterPro" id="IPR002717">
    <property type="entry name" value="HAT_MYST-type"/>
</dbReference>
<keyword evidence="7" id="KW-0863">Zinc-finger</keyword>
<dbReference type="Gene3D" id="3.40.630.30">
    <property type="match status" value="1"/>
</dbReference>
<evidence type="ECO:0000259" key="16">
    <source>
        <dbReference type="PROSITE" id="PS51726"/>
    </source>
</evidence>
<evidence type="ECO:0000313" key="17">
    <source>
        <dbReference type="EMBL" id="KAL1523121.1"/>
    </source>
</evidence>
<dbReference type="PANTHER" id="PTHR10615:SF219">
    <property type="entry name" value="HISTONE ACETYLTRANSFERASE KAT5"/>
    <property type="match status" value="1"/>
</dbReference>
<dbReference type="InterPro" id="IPR025995">
    <property type="entry name" value="Tudor-knot"/>
</dbReference>
<evidence type="ECO:0000256" key="5">
    <source>
        <dbReference type="ARBA" id="ARBA00022723"/>
    </source>
</evidence>
<keyword evidence="10" id="KW-0805">Transcription regulation</keyword>
<accession>A0AB34JNM4</accession>
<keyword evidence="12" id="KW-0234">DNA repair</keyword>
<evidence type="ECO:0000256" key="14">
    <source>
        <dbReference type="ARBA" id="ARBA00023315"/>
    </source>
</evidence>
<name>A0AB34JNM4_PRYPA</name>
<evidence type="ECO:0000313" key="18">
    <source>
        <dbReference type="Proteomes" id="UP001515480"/>
    </source>
</evidence>
<comment type="subcellular location">
    <subcellularLocation>
        <location evidence="1">Nucleus</location>
    </subcellularLocation>
</comment>
<evidence type="ECO:0000256" key="10">
    <source>
        <dbReference type="ARBA" id="ARBA00023015"/>
    </source>
</evidence>
<dbReference type="Gene3D" id="2.30.30.140">
    <property type="match status" value="1"/>
</dbReference>
<dbReference type="Pfam" id="PF01853">
    <property type="entry name" value="MOZ_SAS"/>
    <property type="match status" value="1"/>
</dbReference>
<dbReference type="Gene3D" id="1.10.10.10">
    <property type="entry name" value="Winged helix-like DNA-binding domain superfamily/Winged helix DNA-binding domain"/>
    <property type="match status" value="1"/>
</dbReference>
<comment type="caution">
    <text evidence="17">The sequence shown here is derived from an EMBL/GenBank/DDBJ whole genome shotgun (WGS) entry which is preliminary data.</text>
</comment>
<sequence length="398" mass="47068">MVRASANQQNPKPLELGAKLLCRWRDTYRTCEVIERKIDEDTGEWQYYVHYEGFNRRLDEWVPLDRFDLGSVSEEGKMTRTSKRKFDHEEHEEEGELDLATLKEHEEATKVKNINRIVFGKFQMETWYFSPYPKETARADVLYFCEFDLNYFTRREQLERYLNTKCKRFHPPGDEVYREKKGDNYISIFEVDPSYQRIFCENLCLLAKLFLDHKTLYYDVEPFLFYIITEVDCNGAHMVGYFSKEKHSSEEYNLACILTLPCYQRKGYGKLMIAFSYELSRREGKLGTPERPISDLGLVSYRSYWVYALLEILHKHRGSISIAELSDMTKFRADDIVKTLQAFNLIRYFGGQHSIYVSPKTLETYYTNAKPNWVINPNGVSPNYKPYSERTKHKPSGS</sequence>
<dbReference type="FunFam" id="3.30.60.60:FF:000001">
    <property type="entry name" value="Histone acetyltransferase"/>
    <property type="match status" value="1"/>
</dbReference>
<proteinExistence type="inferred from homology"/>
<evidence type="ECO:0000256" key="15">
    <source>
        <dbReference type="PIRSR" id="PIRSR602717-51"/>
    </source>
</evidence>
<dbReference type="Pfam" id="PF11717">
    <property type="entry name" value="Tudor-knot"/>
    <property type="match status" value="1"/>
</dbReference>
<keyword evidence="11" id="KW-0804">Transcription</keyword>
<evidence type="ECO:0000256" key="1">
    <source>
        <dbReference type="ARBA" id="ARBA00004123"/>
    </source>
</evidence>
<keyword evidence="6" id="KW-0227">DNA damage</keyword>
<keyword evidence="9" id="KW-0007">Acetylation</keyword>
<evidence type="ECO:0000256" key="8">
    <source>
        <dbReference type="ARBA" id="ARBA00022833"/>
    </source>
</evidence>
<dbReference type="PROSITE" id="PS51726">
    <property type="entry name" value="MYST_HAT"/>
    <property type="match status" value="1"/>
</dbReference>
<dbReference type="EC" id="2.3.1.48" evidence="3"/>
<dbReference type="SUPFAM" id="SSF54160">
    <property type="entry name" value="Chromo domain-like"/>
    <property type="match status" value="1"/>
</dbReference>
<dbReference type="FunFam" id="1.10.10.10:FF:000022">
    <property type="entry name" value="Histone acetyltransferase"/>
    <property type="match status" value="1"/>
</dbReference>
<dbReference type="InterPro" id="IPR050603">
    <property type="entry name" value="MYST_HAT"/>
</dbReference>
<feature type="domain" description="MYST-type HAT" evidence="16">
    <location>
        <begin position="109"/>
        <end position="386"/>
    </location>
</feature>
<dbReference type="InterPro" id="IPR016197">
    <property type="entry name" value="Chromo-like_dom_sf"/>
</dbReference>
<keyword evidence="14" id="KW-0012">Acyltransferase</keyword>
<evidence type="ECO:0000256" key="13">
    <source>
        <dbReference type="ARBA" id="ARBA00023242"/>
    </source>
</evidence>
<evidence type="ECO:0000256" key="3">
    <source>
        <dbReference type="ARBA" id="ARBA00013184"/>
    </source>
</evidence>
<feature type="active site" description="Proton donor/acceptor" evidence="15">
    <location>
        <position position="290"/>
    </location>
</feature>
<keyword evidence="8" id="KW-0862">Zinc</keyword>
<dbReference type="GO" id="GO:0006281">
    <property type="term" value="P:DNA repair"/>
    <property type="evidence" value="ECO:0007669"/>
    <property type="project" value="UniProtKB-KW"/>
</dbReference>
<dbReference type="Gene3D" id="3.30.60.60">
    <property type="entry name" value="N-acetyl transferase-like"/>
    <property type="match status" value="1"/>
</dbReference>
<dbReference type="GO" id="GO:0004402">
    <property type="term" value="F:histone acetyltransferase activity"/>
    <property type="evidence" value="ECO:0007669"/>
    <property type="project" value="InterPro"/>
</dbReference>
<dbReference type="PANTHER" id="PTHR10615">
    <property type="entry name" value="HISTONE ACETYLTRANSFERASE"/>
    <property type="match status" value="1"/>
</dbReference>
<dbReference type="AlphaFoldDB" id="A0AB34JNM4"/>
<evidence type="ECO:0000256" key="6">
    <source>
        <dbReference type="ARBA" id="ARBA00022763"/>
    </source>
</evidence>
<dbReference type="SUPFAM" id="SSF55729">
    <property type="entry name" value="Acyl-CoA N-acyltransferases (Nat)"/>
    <property type="match status" value="1"/>
</dbReference>
<dbReference type="GO" id="GO:0008270">
    <property type="term" value="F:zinc ion binding"/>
    <property type="evidence" value="ECO:0007669"/>
    <property type="project" value="UniProtKB-KW"/>
</dbReference>
<dbReference type="SMART" id="SM00298">
    <property type="entry name" value="CHROMO"/>
    <property type="match status" value="1"/>
</dbReference>
<dbReference type="EMBL" id="JBGBPQ010000006">
    <property type="protein sequence ID" value="KAL1523121.1"/>
    <property type="molecule type" value="Genomic_DNA"/>
</dbReference>
<dbReference type="InterPro" id="IPR016181">
    <property type="entry name" value="Acyl_CoA_acyltransferase"/>
</dbReference>
<dbReference type="GO" id="GO:0006355">
    <property type="term" value="P:regulation of DNA-templated transcription"/>
    <property type="evidence" value="ECO:0007669"/>
    <property type="project" value="InterPro"/>
</dbReference>
<evidence type="ECO:0000256" key="12">
    <source>
        <dbReference type="ARBA" id="ARBA00023204"/>
    </source>
</evidence>
<dbReference type="InterPro" id="IPR040706">
    <property type="entry name" value="Zf-MYST"/>
</dbReference>
<evidence type="ECO:0000256" key="4">
    <source>
        <dbReference type="ARBA" id="ARBA00022679"/>
    </source>
</evidence>
<evidence type="ECO:0000256" key="2">
    <source>
        <dbReference type="ARBA" id="ARBA00010107"/>
    </source>
</evidence>
<keyword evidence="5" id="KW-0479">Metal-binding</keyword>
<dbReference type="FunFam" id="3.40.630.30:FF:000002">
    <property type="entry name" value="Histone acetyltransferase"/>
    <property type="match status" value="1"/>
</dbReference>
<organism evidence="17 18">
    <name type="scientific">Prymnesium parvum</name>
    <name type="common">Toxic golden alga</name>
    <dbReference type="NCBI Taxonomy" id="97485"/>
    <lineage>
        <taxon>Eukaryota</taxon>
        <taxon>Haptista</taxon>
        <taxon>Haptophyta</taxon>
        <taxon>Prymnesiophyceae</taxon>
        <taxon>Prymnesiales</taxon>
        <taxon>Prymnesiaceae</taxon>
        <taxon>Prymnesium</taxon>
    </lineage>
</organism>
<protein>
    <recommendedName>
        <fullName evidence="3">histone acetyltransferase</fullName>
        <ecNumber evidence="3">2.3.1.48</ecNumber>
    </recommendedName>
</protein>
<dbReference type="Pfam" id="PF17772">
    <property type="entry name" value="zf-MYST"/>
    <property type="match status" value="1"/>
</dbReference>
<comment type="similarity">
    <text evidence="2">Belongs to the MYST (SAS/MOZ) family.</text>
</comment>
<dbReference type="GO" id="GO:0005634">
    <property type="term" value="C:nucleus"/>
    <property type="evidence" value="ECO:0007669"/>
    <property type="project" value="UniProtKB-SubCell"/>
</dbReference>